<name>A0ABT3GVD9_9RHOB</name>
<evidence type="ECO:0000313" key="2">
    <source>
        <dbReference type="Proteomes" id="UP001208938"/>
    </source>
</evidence>
<dbReference type="RefSeq" id="WP_264504608.1">
    <property type="nucleotide sequence ID" value="NZ_JAPDFL010000001.1"/>
</dbReference>
<comment type="caution">
    <text evidence="1">The sequence shown here is derived from an EMBL/GenBank/DDBJ whole genome shotgun (WGS) entry which is preliminary data.</text>
</comment>
<reference evidence="1 2" key="1">
    <citation type="submission" date="2022-10" db="EMBL/GenBank/DDBJ databases">
        <title>Pararhodobacter sp. nov., isolated from marine algae.</title>
        <authorList>
            <person name="Choi B.J."/>
            <person name="Kim J.M."/>
            <person name="Lee J.K."/>
            <person name="Choi D.G."/>
            <person name="Jeon C.O."/>
        </authorList>
    </citation>
    <scope>NUCLEOTIDE SEQUENCE [LARGE SCALE GENOMIC DNA]</scope>
    <source>
        <strain evidence="1 2">ZQ420</strain>
    </source>
</reference>
<keyword evidence="2" id="KW-1185">Reference proteome</keyword>
<dbReference type="InterPro" id="IPR005331">
    <property type="entry name" value="Sulfotransferase"/>
</dbReference>
<sequence>MPLIIRRNNLAYFSVPKVACTSIKNMLHEMKTGEPFKPWTRPNGKTVFVHNLYSSIHFDELPHEELAPLHKITIIRDPITRFLSAYSNRVVHHRELSKEKCGGKLAKADLAPDPDLGLFIDRLEDYVRTVPVIDHHTLPMVTFLGTDPGYFNRVYDFSELKQLEADMQALTETTVPLPRLQTGGPKLRKKDLTPAQIDRLNAYYAADYAAFGDILQPT</sequence>
<evidence type="ECO:0000313" key="1">
    <source>
        <dbReference type="EMBL" id="MCW1931499.1"/>
    </source>
</evidence>
<proteinExistence type="predicted"/>
<dbReference type="InterPro" id="IPR027417">
    <property type="entry name" value="P-loop_NTPase"/>
</dbReference>
<dbReference type="Gene3D" id="3.40.50.300">
    <property type="entry name" value="P-loop containing nucleotide triphosphate hydrolases"/>
    <property type="match status" value="1"/>
</dbReference>
<dbReference type="Proteomes" id="UP001208938">
    <property type="component" value="Unassembled WGS sequence"/>
</dbReference>
<dbReference type="SUPFAM" id="SSF52540">
    <property type="entry name" value="P-loop containing nucleoside triphosphate hydrolases"/>
    <property type="match status" value="1"/>
</dbReference>
<dbReference type="EMBL" id="JAPDFL010000001">
    <property type="protein sequence ID" value="MCW1931499.1"/>
    <property type="molecule type" value="Genomic_DNA"/>
</dbReference>
<organism evidence="1 2">
    <name type="scientific">Pararhodobacter zhoushanensis</name>
    <dbReference type="NCBI Taxonomy" id="2479545"/>
    <lineage>
        <taxon>Bacteria</taxon>
        <taxon>Pseudomonadati</taxon>
        <taxon>Pseudomonadota</taxon>
        <taxon>Alphaproteobacteria</taxon>
        <taxon>Rhodobacterales</taxon>
        <taxon>Paracoccaceae</taxon>
        <taxon>Pararhodobacter</taxon>
    </lineage>
</organism>
<accession>A0ABT3GVD9</accession>
<dbReference type="Pfam" id="PF03567">
    <property type="entry name" value="Sulfotransfer_2"/>
    <property type="match status" value="1"/>
</dbReference>
<protein>
    <submittedName>
        <fullName evidence="1">Sulfotransferase family protein</fullName>
    </submittedName>
</protein>
<gene>
    <name evidence="1" type="ORF">OKW52_04295</name>
</gene>